<reference evidence="1 2" key="1">
    <citation type="journal article" date="2022" name="Plant J.">
        <title>Chromosome-level genome of Camellia lanceoleosa provides a valuable resource for understanding genome evolution and self-incompatibility.</title>
        <authorList>
            <person name="Gong W."/>
            <person name="Xiao S."/>
            <person name="Wang L."/>
            <person name="Liao Z."/>
            <person name="Chang Y."/>
            <person name="Mo W."/>
            <person name="Hu G."/>
            <person name="Li W."/>
            <person name="Zhao G."/>
            <person name="Zhu H."/>
            <person name="Hu X."/>
            <person name="Ji K."/>
            <person name="Xiang X."/>
            <person name="Song Q."/>
            <person name="Yuan D."/>
            <person name="Jin S."/>
            <person name="Zhang L."/>
        </authorList>
    </citation>
    <scope>NUCLEOTIDE SEQUENCE [LARGE SCALE GENOMIC DNA]</scope>
    <source>
        <strain evidence="1">SQ_2022a</strain>
    </source>
</reference>
<dbReference type="Proteomes" id="UP001060215">
    <property type="component" value="Chromosome 4"/>
</dbReference>
<proteinExistence type="predicted"/>
<comment type="caution">
    <text evidence="1">The sequence shown here is derived from an EMBL/GenBank/DDBJ whole genome shotgun (WGS) entry which is preliminary data.</text>
</comment>
<sequence length="720" mass="83184">MAYEEDFCRDYLLLKPKHASLLDLVRILFSSDIEKLRRFVETPKPAHHLRDSEPRWLIFISILAQKLLLYFKNPMARTGNVLELWLNLLSSNGGFCMLLLNLVKGSVVKPPGRSSATFTSVLANLDTRVELDKSITTNESSKYGASLSMMASKLSYENEAFVQTTVTDHWKMEFLGFFNFWNDYEEQISTQAMMFNDTTSNPDLIMVAFRGTEPFDADKWRTDVDFSWFDLHDVGKIHGGFMKALGLQKKTGWPKDIDMGLGQPSFAYYTIRQKLKDILMDKKYEKTKFIVTGHSLGGALAILFVAVLVLHEEAWLLERLDGVYTFGQPRVGDEQFGEFMKEKLRVYDVKYLRGFIIPYIKGTVYKEGWPLRLLRLIGFAIPGFSAHFPQDYVNSTRLGYVQELEPELMDNPLVLSLWKENQTSKTHAIMFNDKKANLIVVAFRGTNPLDAGALITDIGLQLYEIKGHKKMEGRAHLGFMKALGLKEGLDWPKPEEITDEHYLSQRPAYYEIREKLRKQLSKDREGKTKFIVTGHSLGGALAILFVGLLGYHEDTLLLEKMEGVYTFGQPRVGDDKFKDFMNSTIKKYGVKYLRYVYSNDVITRVPFDDQIYPYKHFGETYIYFDCFYRGRVESEEINKNYLALGWFIPRHLIAICELIRSFAIHHIDAYGGDYKEGWLMITLSESVSNKMKTRQMIKVKEKWVLEIPYYLVDFLGLLED</sequence>
<dbReference type="EMBL" id="CM045761">
    <property type="protein sequence ID" value="KAI8015742.1"/>
    <property type="molecule type" value="Genomic_DNA"/>
</dbReference>
<evidence type="ECO:0000313" key="2">
    <source>
        <dbReference type="Proteomes" id="UP001060215"/>
    </source>
</evidence>
<gene>
    <name evidence="1" type="ORF">LOK49_LG05G03455</name>
</gene>
<name>A0ACC0HS49_9ERIC</name>
<organism evidence="1 2">
    <name type="scientific">Camellia lanceoleosa</name>
    <dbReference type="NCBI Taxonomy" id="1840588"/>
    <lineage>
        <taxon>Eukaryota</taxon>
        <taxon>Viridiplantae</taxon>
        <taxon>Streptophyta</taxon>
        <taxon>Embryophyta</taxon>
        <taxon>Tracheophyta</taxon>
        <taxon>Spermatophyta</taxon>
        <taxon>Magnoliopsida</taxon>
        <taxon>eudicotyledons</taxon>
        <taxon>Gunneridae</taxon>
        <taxon>Pentapetalae</taxon>
        <taxon>asterids</taxon>
        <taxon>Ericales</taxon>
        <taxon>Theaceae</taxon>
        <taxon>Camellia</taxon>
    </lineage>
</organism>
<accession>A0ACC0HS49</accession>
<evidence type="ECO:0000313" key="1">
    <source>
        <dbReference type="EMBL" id="KAI8015742.1"/>
    </source>
</evidence>
<keyword evidence="2" id="KW-1185">Reference proteome</keyword>
<protein>
    <submittedName>
        <fullName evidence="1">Uncharacterized protein</fullName>
    </submittedName>
</protein>